<proteinExistence type="predicted"/>
<comment type="caution">
    <text evidence="2">The sequence shown here is derived from an EMBL/GenBank/DDBJ whole genome shotgun (WGS) entry which is preliminary data.</text>
</comment>
<evidence type="ECO:0000256" key="1">
    <source>
        <dbReference type="SAM" id="MobiDB-lite"/>
    </source>
</evidence>
<feature type="region of interest" description="Disordered" evidence="1">
    <location>
        <begin position="246"/>
        <end position="270"/>
    </location>
</feature>
<reference evidence="2 3" key="1">
    <citation type="submission" date="2024-07" db="EMBL/GenBank/DDBJ databases">
        <title>Chromosome-level genome assembly of the water stick insect Ranatra chinensis (Heteroptera: Nepidae).</title>
        <authorList>
            <person name="Liu X."/>
        </authorList>
    </citation>
    <scope>NUCLEOTIDE SEQUENCE [LARGE SCALE GENOMIC DNA]</scope>
    <source>
        <strain evidence="2">Cailab_2021Rc</strain>
        <tissue evidence="2">Muscle</tissue>
    </source>
</reference>
<accession>A0ABD0YGF8</accession>
<evidence type="ECO:0000313" key="3">
    <source>
        <dbReference type="Proteomes" id="UP001558652"/>
    </source>
</evidence>
<dbReference type="Proteomes" id="UP001558652">
    <property type="component" value="Unassembled WGS sequence"/>
</dbReference>
<evidence type="ECO:0000313" key="2">
    <source>
        <dbReference type="EMBL" id="KAL1122112.1"/>
    </source>
</evidence>
<organism evidence="2 3">
    <name type="scientific">Ranatra chinensis</name>
    <dbReference type="NCBI Taxonomy" id="642074"/>
    <lineage>
        <taxon>Eukaryota</taxon>
        <taxon>Metazoa</taxon>
        <taxon>Ecdysozoa</taxon>
        <taxon>Arthropoda</taxon>
        <taxon>Hexapoda</taxon>
        <taxon>Insecta</taxon>
        <taxon>Pterygota</taxon>
        <taxon>Neoptera</taxon>
        <taxon>Paraneoptera</taxon>
        <taxon>Hemiptera</taxon>
        <taxon>Heteroptera</taxon>
        <taxon>Panheteroptera</taxon>
        <taxon>Nepomorpha</taxon>
        <taxon>Nepidae</taxon>
        <taxon>Ranatrinae</taxon>
        <taxon>Ranatra</taxon>
    </lineage>
</organism>
<feature type="region of interest" description="Disordered" evidence="1">
    <location>
        <begin position="190"/>
        <end position="228"/>
    </location>
</feature>
<feature type="region of interest" description="Disordered" evidence="1">
    <location>
        <begin position="153"/>
        <end position="172"/>
    </location>
</feature>
<gene>
    <name evidence="2" type="ORF">AAG570_003518</name>
</gene>
<dbReference type="EMBL" id="JBFDAA010000014">
    <property type="protein sequence ID" value="KAL1122112.1"/>
    <property type="molecule type" value="Genomic_DNA"/>
</dbReference>
<protein>
    <submittedName>
        <fullName evidence="2">Uncharacterized protein</fullName>
    </submittedName>
</protein>
<dbReference type="AlphaFoldDB" id="A0ABD0YGF8"/>
<keyword evidence="3" id="KW-1185">Reference proteome</keyword>
<sequence length="270" mass="30197">MMGRRALKKEKASSRRFERLLAKQNRQGTLEEVHRQLVPPIGRETEVENRAGLAATLHEEPEDDSSAEARLYYSAPHGFLFLGGSGTSYVLDTVIRIVDHSLCASLLTYIFYFYLECCSSRPLYLRYQTGQNEGAPRAIGGYTADQGFPQLSSSYNGHNQYQQSVQGRRGDGQQSSVVLLNSSWAGGGAPLRSVGRHQAQPPPPHVSFNAGSSHQQPPPLPPIINWRNSSTPSLQQLQVDVGPRLLPHEEHRQGRWSRRQDNDNSRNRLL</sequence>
<name>A0ABD0YGF8_9HEMI</name>